<evidence type="ECO:0000256" key="2">
    <source>
        <dbReference type="ARBA" id="ARBA00022741"/>
    </source>
</evidence>
<dbReference type="Proteomes" id="UP000291084">
    <property type="component" value="Chromosome 8"/>
</dbReference>
<keyword evidence="1" id="KW-0677">Repeat</keyword>
<dbReference type="InterPro" id="IPR041118">
    <property type="entry name" value="Rx_N"/>
</dbReference>
<evidence type="ECO:0000256" key="3">
    <source>
        <dbReference type="ARBA" id="ARBA00022821"/>
    </source>
</evidence>
<dbReference type="GO" id="GO:0006952">
    <property type="term" value="P:defense response"/>
    <property type="evidence" value="ECO:0007669"/>
    <property type="project" value="UniProtKB-KW"/>
</dbReference>
<dbReference type="AlphaFoldDB" id="A0A0S3SP67"/>
<dbReference type="PANTHER" id="PTHR19338:SF0">
    <property type="entry name" value="MITOCHONDRIAL IMPORT INNER MEMBRANE TRANSLOCASE SUBUNIT TIM13"/>
    <property type="match status" value="1"/>
</dbReference>
<protein>
    <recommendedName>
        <fullName evidence="5">Disease resistance N-terminal domain-containing protein</fullName>
    </recommendedName>
</protein>
<evidence type="ECO:0000256" key="4">
    <source>
        <dbReference type="SAM" id="MobiDB-lite"/>
    </source>
</evidence>
<feature type="region of interest" description="Disordered" evidence="4">
    <location>
        <begin position="98"/>
        <end position="120"/>
    </location>
</feature>
<reference evidence="6 7" key="1">
    <citation type="journal article" date="2015" name="Sci. Rep.">
        <title>The power of single molecule real-time sequencing technology in the de novo assembly of a eukaryotic genome.</title>
        <authorList>
            <person name="Sakai H."/>
            <person name="Naito K."/>
            <person name="Ogiso-Tanaka E."/>
            <person name="Takahashi Y."/>
            <person name="Iseki K."/>
            <person name="Muto C."/>
            <person name="Satou K."/>
            <person name="Teruya K."/>
            <person name="Shiroma A."/>
            <person name="Shimoji M."/>
            <person name="Hirano T."/>
            <person name="Itoh T."/>
            <person name="Kaga A."/>
            <person name="Tomooka N."/>
        </authorList>
    </citation>
    <scope>NUCLEOTIDE SEQUENCE [LARGE SCALE GENOMIC DNA]</scope>
    <source>
        <strain evidence="7">cv. Shumari</strain>
    </source>
</reference>
<keyword evidence="2" id="KW-0547">Nucleotide-binding</keyword>
<feature type="domain" description="Disease resistance N-terminal" evidence="5">
    <location>
        <begin position="121"/>
        <end position="184"/>
    </location>
</feature>
<keyword evidence="3" id="KW-0611">Plant defense</keyword>
<organism evidence="6 7">
    <name type="scientific">Vigna angularis var. angularis</name>
    <dbReference type="NCBI Taxonomy" id="157739"/>
    <lineage>
        <taxon>Eukaryota</taxon>
        <taxon>Viridiplantae</taxon>
        <taxon>Streptophyta</taxon>
        <taxon>Embryophyta</taxon>
        <taxon>Tracheophyta</taxon>
        <taxon>Spermatophyta</taxon>
        <taxon>Magnoliopsida</taxon>
        <taxon>eudicotyledons</taxon>
        <taxon>Gunneridae</taxon>
        <taxon>Pentapetalae</taxon>
        <taxon>rosids</taxon>
        <taxon>fabids</taxon>
        <taxon>Fabales</taxon>
        <taxon>Fabaceae</taxon>
        <taxon>Papilionoideae</taxon>
        <taxon>50 kb inversion clade</taxon>
        <taxon>NPAAA clade</taxon>
        <taxon>indigoferoid/millettioid clade</taxon>
        <taxon>Phaseoleae</taxon>
        <taxon>Vigna</taxon>
    </lineage>
</organism>
<evidence type="ECO:0000313" key="7">
    <source>
        <dbReference type="Proteomes" id="UP000291084"/>
    </source>
</evidence>
<dbReference type="OrthoDB" id="1432787at2759"/>
<keyword evidence="7" id="KW-1185">Reference proteome</keyword>
<dbReference type="GO" id="GO:0000166">
    <property type="term" value="F:nucleotide binding"/>
    <property type="evidence" value="ECO:0007669"/>
    <property type="project" value="UniProtKB-KW"/>
</dbReference>
<dbReference type="EMBL" id="AP015041">
    <property type="protein sequence ID" value="BAT94616.1"/>
    <property type="molecule type" value="Genomic_DNA"/>
</dbReference>
<dbReference type="Pfam" id="PF18052">
    <property type="entry name" value="Rx_N"/>
    <property type="match status" value="1"/>
</dbReference>
<name>A0A0S3SP67_PHAAN</name>
<evidence type="ECO:0000313" key="6">
    <source>
        <dbReference type="EMBL" id="BAT94616.1"/>
    </source>
</evidence>
<dbReference type="PANTHER" id="PTHR19338">
    <property type="entry name" value="TRANSLOCASE OF INNER MITOCHONDRIAL MEMBRANE 13 HOMOLOG"/>
    <property type="match status" value="1"/>
</dbReference>
<evidence type="ECO:0000256" key="1">
    <source>
        <dbReference type="ARBA" id="ARBA00022737"/>
    </source>
</evidence>
<sequence>METNSDTTTERLLNGVEISGGGVEATPTLAVEKPDHILTQSLTTLDEVIEIVQNVRDGYLILSNFNSTTGEWSQQRQQVWLQEKVDFRRWRESSDGRHYRIKSENSGKEENSHAPPDSFSYRNMTEVKRELRSIRGEKQLMEALFRDVEDIGWEKLDERSKIWVEQLREVALEIDVVIGCEYEAGLNNILEWKTRFNIVDKINKIRHKIQDVSRSIKAYGLLQRQSRGELLWTVQTLRPETQKFHVKEQRMVGFDEDAKAVMVQLLSNDRVRV</sequence>
<proteinExistence type="predicted"/>
<accession>A0A0S3SP67</accession>
<evidence type="ECO:0000259" key="5">
    <source>
        <dbReference type="Pfam" id="PF18052"/>
    </source>
</evidence>
<feature type="compositionally biased region" description="Basic and acidic residues" evidence="4">
    <location>
        <begin position="98"/>
        <end position="112"/>
    </location>
</feature>
<dbReference type="Gene3D" id="1.20.5.4130">
    <property type="match status" value="1"/>
</dbReference>
<gene>
    <name evidence="6" type="primary">Vigan.08G123500</name>
    <name evidence="6" type="ORF">VIGAN_08123500</name>
</gene>